<evidence type="ECO:0000313" key="1">
    <source>
        <dbReference type="EMBL" id="KAK3788536.1"/>
    </source>
</evidence>
<dbReference type="EMBL" id="JAWDGP010001755">
    <property type="protein sequence ID" value="KAK3788536.1"/>
    <property type="molecule type" value="Genomic_DNA"/>
</dbReference>
<protein>
    <submittedName>
        <fullName evidence="1">Uncharacterized protein</fullName>
    </submittedName>
</protein>
<dbReference type="AlphaFoldDB" id="A0AAE1DZA5"/>
<name>A0AAE1DZA5_9GAST</name>
<keyword evidence="2" id="KW-1185">Reference proteome</keyword>
<sequence>MNWRVLTFDREQKTRKVASGRIQACNGQSLQILQGFGDSCSRNAEHTALYAALAAKRPREQTIMDFLMQTGQKASHPRRMRVVDRSEVKRKGETGEVKRKRGMGFIRVFPGERRKNEKER</sequence>
<reference evidence="1" key="1">
    <citation type="journal article" date="2023" name="G3 (Bethesda)">
        <title>A reference genome for the long-term kleptoplast-retaining sea slug Elysia crispata morphotype clarki.</title>
        <authorList>
            <person name="Eastman K.E."/>
            <person name="Pendleton A.L."/>
            <person name="Shaikh M.A."/>
            <person name="Suttiyut T."/>
            <person name="Ogas R."/>
            <person name="Tomko P."/>
            <person name="Gavelis G."/>
            <person name="Widhalm J.R."/>
            <person name="Wisecaver J.H."/>
        </authorList>
    </citation>
    <scope>NUCLEOTIDE SEQUENCE</scope>
    <source>
        <strain evidence="1">ECLA1</strain>
    </source>
</reference>
<organism evidence="1 2">
    <name type="scientific">Elysia crispata</name>
    <name type="common">lettuce slug</name>
    <dbReference type="NCBI Taxonomy" id="231223"/>
    <lineage>
        <taxon>Eukaryota</taxon>
        <taxon>Metazoa</taxon>
        <taxon>Spiralia</taxon>
        <taxon>Lophotrochozoa</taxon>
        <taxon>Mollusca</taxon>
        <taxon>Gastropoda</taxon>
        <taxon>Heterobranchia</taxon>
        <taxon>Euthyneura</taxon>
        <taxon>Panpulmonata</taxon>
        <taxon>Sacoglossa</taxon>
        <taxon>Placobranchoidea</taxon>
        <taxon>Plakobranchidae</taxon>
        <taxon>Elysia</taxon>
    </lineage>
</organism>
<accession>A0AAE1DZA5</accession>
<comment type="caution">
    <text evidence="1">The sequence shown here is derived from an EMBL/GenBank/DDBJ whole genome shotgun (WGS) entry which is preliminary data.</text>
</comment>
<proteinExistence type="predicted"/>
<dbReference type="Proteomes" id="UP001283361">
    <property type="component" value="Unassembled WGS sequence"/>
</dbReference>
<evidence type="ECO:0000313" key="2">
    <source>
        <dbReference type="Proteomes" id="UP001283361"/>
    </source>
</evidence>
<gene>
    <name evidence="1" type="ORF">RRG08_030237</name>
</gene>